<dbReference type="InterPro" id="IPR053190">
    <property type="entry name" value="NAPRTase-like"/>
</dbReference>
<dbReference type="GO" id="GO:0016757">
    <property type="term" value="F:glycosyltransferase activity"/>
    <property type="evidence" value="ECO:0007669"/>
    <property type="project" value="UniProtKB-KW"/>
</dbReference>
<proteinExistence type="predicted"/>
<evidence type="ECO:0000313" key="3">
    <source>
        <dbReference type="Proteomes" id="UP001595711"/>
    </source>
</evidence>
<dbReference type="Proteomes" id="UP001595711">
    <property type="component" value="Unassembled WGS sequence"/>
</dbReference>
<organism evidence="2 3">
    <name type="scientific">Ferrovibrio xuzhouensis</name>
    <dbReference type="NCBI Taxonomy" id="1576914"/>
    <lineage>
        <taxon>Bacteria</taxon>
        <taxon>Pseudomonadati</taxon>
        <taxon>Pseudomonadota</taxon>
        <taxon>Alphaproteobacteria</taxon>
        <taxon>Rhodospirillales</taxon>
        <taxon>Rhodospirillaceae</taxon>
        <taxon>Ferrovibrio</taxon>
    </lineage>
</organism>
<evidence type="ECO:0000259" key="1">
    <source>
        <dbReference type="Pfam" id="PF02749"/>
    </source>
</evidence>
<keyword evidence="3" id="KW-1185">Reference proteome</keyword>
<reference evidence="3" key="1">
    <citation type="journal article" date="2019" name="Int. J. Syst. Evol. Microbiol.">
        <title>The Global Catalogue of Microorganisms (GCM) 10K type strain sequencing project: providing services to taxonomists for standard genome sequencing and annotation.</title>
        <authorList>
            <consortium name="The Broad Institute Genomics Platform"/>
            <consortium name="The Broad Institute Genome Sequencing Center for Infectious Disease"/>
            <person name="Wu L."/>
            <person name="Ma J."/>
        </authorList>
    </citation>
    <scope>NUCLEOTIDE SEQUENCE [LARGE SCALE GENOMIC DNA]</scope>
    <source>
        <strain evidence="3">KCTC 42182</strain>
    </source>
</reference>
<dbReference type="InterPro" id="IPR013785">
    <property type="entry name" value="Aldolase_TIM"/>
</dbReference>
<accession>A0ABV7VL76</accession>
<comment type="caution">
    <text evidence="2">The sequence shown here is derived from an EMBL/GenBank/DDBJ whole genome shotgun (WGS) entry which is preliminary data.</text>
</comment>
<sequence>MPHKPDNTAGVTPADVTQLVPPAQAAELERQVAANTDAYFRKTKAIVERMGDKQVTYAVFMRRPVIFCPRLVVEWLEKMAAARGVKFQIDLCHEEGTWVGAGEPLLYLTGPMSQLVDLETLYLQKLGPACVAAYNAYSMCCDLPNARFLAMDARHCAGAEMADMMAYAASVGGRAARRDVGAAGFIGNATDATAHYFGNDKGFGTMPHALIGYAGSTLKAAELYAETFPGEQMTVLVDYYGQEVTDALAVCNRFPDAAQDGRLAVRLDTHGGRYVEGLDPQASYAVLERHVPNAIRQYRTEAELRWLVGTGVSAAALFHMRTTLDRAGFFNVKIVASSGFNAAKCKVMASVQAPIDIVGTGSYLPDHWTETYATADIVAYDGQPSVKVGREFLLQK</sequence>
<dbReference type="Pfam" id="PF02749">
    <property type="entry name" value="QRPTase_N"/>
    <property type="match status" value="1"/>
</dbReference>
<dbReference type="InterPro" id="IPR022412">
    <property type="entry name" value="Quinolinate_PRibosylTrfase_N"/>
</dbReference>
<dbReference type="Gene3D" id="3.20.20.70">
    <property type="entry name" value="Aldolase class I"/>
    <property type="match status" value="1"/>
</dbReference>
<dbReference type="RefSeq" id="WP_379729405.1">
    <property type="nucleotide sequence ID" value="NZ_JBHRYJ010000005.1"/>
</dbReference>
<keyword evidence="2" id="KW-0808">Transferase</keyword>
<feature type="domain" description="Quinolinate phosphoribosyl transferase N-terminal" evidence="1">
    <location>
        <begin position="37"/>
        <end position="126"/>
    </location>
</feature>
<dbReference type="SUPFAM" id="SSF54675">
    <property type="entry name" value="Nicotinate/Quinolinate PRTase N-terminal domain-like"/>
    <property type="match status" value="1"/>
</dbReference>
<name>A0ABV7VL76_9PROT</name>
<dbReference type="Gene3D" id="3.90.1170.20">
    <property type="entry name" value="Quinolinate phosphoribosyl transferase, N-terminal domain"/>
    <property type="match status" value="1"/>
</dbReference>
<dbReference type="InterPro" id="IPR036068">
    <property type="entry name" value="Nicotinate_pribotase-like_C"/>
</dbReference>
<dbReference type="PANTHER" id="PTHR43202">
    <property type="entry name" value="NICOTINATE-NUCLEOTIDE PYROPHOSPHORYLASE"/>
    <property type="match status" value="1"/>
</dbReference>
<protein>
    <submittedName>
        <fullName evidence="2">Nicotinate phosphoribosyltransferase</fullName>
    </submittedName>
</protein>
<dbReference type="PANTHER" id="PTHR43202:SF1">
    <property type="entry name" value="NICOTINATE PHOSPHORIBOSYLTRANSFERASE"/>
    <property type="match status" value="1"/>
</dbReference>
<evidence type="ECO:0000313" key="2">
    <source>
        <dbReference type="EMBL" id="MFC3677807.1"/>
    </source>
</evidence>
<dbReference type="SUPFAM" id="SSF51690">
    <property type="entry name" value="Nicotinate/Quinolinate PRTase C-terminal domain-like"/>
    <property type="match status" value="1"/>
</dbReference>
<gene>
    <name evidence="2" type="ORF">ACFOOQ_19800</name>
</gene>
<dbReference type="EMBL" id="JBHRYJ010000005">
    <property type="protein sequence ID" value="MFC3677807.1"/>
    <property type="molecule type" value="Genomic_DNA"/>
</dbReference>
<keyword evidence="2" id="KW-0328">Glycosyltransferase</keyword>
<dbReference type="InterPro" id="IPR037128">
    <property type="entry name" value="Quinolinate_PRibosylTase_N_sf"/>
</dbReference>